<dbReference type="InterPro" id="IPR041679">
    <property type="entry name" value="DNA2/NAM7-like_C"/>
</dbReference>
<evidence type="ECO:0000259" key="10">
    <source>
        <dbReference type="Pfam" id="PF13087"/>
    </source>
</evidence>
<dbReference type="GO" id="GO:0016787">
    <property type="term" value="F:hydrolase activity"/>
    <property type="evidence" value="ECO:0007669"/>
    <property type="project" value="UniProtKB-KW"/>
</dbReference>
<keyword evidence="3" id="KW-0378">Hydrolase</keyword>
<keyword evidence="4" id="KW-0347">Helicase</keyword>
<keyword evidence="6" id="KW-0175">Coiled coil</keyword>
<feature type="region of interest" description="Disordered" evidence="7">
    <location>
        <begin position="888"/>
        <end position="935"/>
    </location>
</feature>
<dbReference type="Pfam" id="PF12726">
    <property type="entry name" value="SEN1_N"/>
    <property type="match status" value="1"/>
</dbReference>
<feature type="region of interest" description="Disordered" evidence="7">
    <location>
        <begin position="965"/>
        <end position="1045"/>
    </location>
</feature>
<evidence type="ECO:0000259" key="9">
    <source>
        <dbReference type="Pfam" id="PF13086"/>
    </source>
</evidence>
<dbReference type="Proteomes" id="UP000016930">
    <property type="component" value="Unassembled WGS sequence"/>
</dbReference>
<dbReference type="CDD" id="cd18042">
    <property type="entry name" value="DEXXQc_SETX"/>
    <property type="match status" value="1"/>
</dbReference>
<dbReference type="FunFam" id="3.40.50.300:FF:000326">
    <property type="entry name" value="P-loop containing nucleoside triphosphate hydrolase"/>
    <property type="match status" value="1"/>
</dbReference>
<feature type="compositionally biased region" description="Basic and acidic residues" evidence="7">
    <location>
        <begin position="846"/>
        <end position="860"/>
    </location>
</feature>
<keyword evidence="2" id="KW-0547">Nucleotide-binding</keyword>
<protein>
    <recommendedName>
        <fullName evidence="14">AAA+ ATPase domain-containing protein</fullName>
    </recommendedName>
</protein>
<reference evidence="12 13" key="1">
    <citation type="journal article" date="2012" name="Proc. Natl. Acad. Sci. U.S.A.">
        <title>Comparative genomics of Ceriporiopsis subvermispora and Phanerochaete chrysosporium provide insight into selective ligninolysis.</title>
        <authorList>
            <person name="Fernandez-Fueyo E."/>
            <person name="Ruiz-Duenas F.J."/>
            <person name="Ferreira P."/>
            <person name="Floudas D."/>
            <person name="Hibbett D.S."/>
            <person name="Canessa P."/>
            <person name="Larrondo L.F."/>
            <person name="James T.Y."/>
            <person name="Seelenfreund D."/>
            <person name="Lobos S."/>
            <person name="Polanco R."/>
            <person name="Tello M."/>
            <person name="Honda Y."/>
            <person name="Watanabe T."/>
            <person name="Watanabe T."/>
            <person name="Ryu J.S."/>
            <person name="Kubicek C.P."/>
            <person name="Schmoll M."/>
            <person name="Gaskell J."/>
            <person name="Hammel K.E."/>
            <person name="St John F.J."/>
            <person name="Vanden Wymelenberg A."/>
            <person name="Sabat G."/>
            <person name="Splinter BonDurant S."/>
            <person name="Syed K."/>
            <person name="Yadav J.S."/>
            <person name="Doddapaneni H."/>
            <person name="Subramanian V."/>
            <person name="Lavin J.L."/>
            <person name="Oguiza J.A."/>
            <person name="Perez G."/>
            <person name="Pisabarro A.G."/>
            <person name="Ramirez L."/>
            <person name="Santoyo F."/>
            <person name="Master E."/>
            <person name="Coutinho P.M."/>
            <person name="Henrissat B."/>
            <person name="Lombard V."/>
            <person name="Magnuson J.K."/>
            <person name="Kuees U."/>
            <person name="Hori C."/>
            <person name="Igarashi K."/>
            <person name="Samejima M."/>
            <person name="Held B.W."/>
            <person name="Barry K.W."/>
            <person name="LaButti K.M."/>
            <person name="Lapidus A."/>
            <person name="Lindquist E.A."/>
            <person name="Lucas S.M."/>
            <person name="Riley R."/>
            <person name="Salamov A.A."/>
            <person name="Hoffmeister D."/>
            <person name="Schwenk D."/>
            <person name="Hadar Y."/>
            <person name="Yarden O."/>
            <person name="de Vries R.P."/>
            <person name="Wiebenga A."/>
            <person name="Stenlid J."/>
            <person name="Eastwood D."/>
            <person name="Grigoriev I.V."/>
            <person name="Berka R.M."/>
            <person name="Blanchette R.A."/>
            <person name="Kersten P."/>
            <person name="Martinez A.T."/>
            <person name="Vicuna R."/>
            <person name="Cullen D."/>
        </authorList>
    </citation>
    <scope>NUCLEOTIDE SEQUENCE [LARGE SCALE GENOMIC DNA]</scope>
    <source>
        <strain evidence="12 13">B</strain>
    </source>
</reference>
<sequence>MPPSSAKCDEVKAALTKLRDTPLNIPPEEVLAIICEYLTGPPPRAQPHSAPEFKPLDHWFCSRAEETVREAATFLIRLHAYKSSRVLAWRQQFERVLVGCCECIRELQWAKLSSRHTYFGCFNDIILKDFYTNFDGWEKDVVLTELSKLDRNTDEARSPKSSLENAPRTVLYHILSNLRILQDPYVLEIVNQRVPQTLIKEWPIDVPPPGLLLLLVAEKPEVRTWAQLQISLFSTAPVPEKRFSPMHVSVLQGISTRIMSDSPAVTPDGSAVSLPMTDDATALWAGYLCVLRYTPVPLLNAEKAPHLDVSRIVASHLHDTGNHFINVLKSFCLMLSRIGPGVWAREGPEFPQAVFSSIKDNPRYLDVLQAISDPRKDVWLLTWVETFLKAVGDKPAFNDIFSSSIQFLCEGLQHERFQGLRPAAMTILFILSSSGNPQDEQSAARDLLVSEVMNIHASTIVSVAFGKAHADERWTEARAFTRKLVKQILQGDVKGVMRSISQVCTSQATMSGPKIHKQMWRRFYDSIQPGDTDGMVMVIGSIAQVAHVDDLKETAFSATFRKAEHPAGLRSILRGINESLAVFRSGFADATSRYLDLSLTSDVTDLLGRPEVVENLMLLMLSPVDTIQETGQALAGAAFDVEVRIDCLRVLLEKYPHNAMSGLFKFLRTYIEYTRVVPEACSLSQALARCLTDVIDVLCSSPDGLLLNIGFLKSGPGSKLPDLLPKWWNMMTQALSAIFKWTPRWAVHFDNEEMVLWMRDALIFGRDMLAQWRVIESGALAHRQESSARRKLSETAKKMIGDLQQVLLELARWLRLTDEELLHQSFALLESLLGCFHDTGIRPSDEARQKLQKHVDDARKKDPKKRQTRLDTTRLARLQDAISSFDEDEDEVQIISHKPGKQETGATAAKPTKPQKDIRQDKKEPATVTKSKLLPPVKSLTKKNAISSYFTADDQKKLDAEAEASIPKFSRSTKPAAQRAAPVPVNIKRDTVATLATGSSKIQSGELSSSSDESSDDEGGGLAALSKLQRTPKTKKPAERRQVKMLDVPTSAPNPALERVKKREEARRMQLRLKPDISDLHRTILSWNYDHDGPSPPGPKLPLSPIPNSFTDVTHFRRVFEPLLVLECWTQLNESKEEPRDSYEFRIASRQYIDTWVDLEISINHPVKKDWFLTDADIVLLRHPGTKKHALGKAQSFRSTPMGIQTTVRCLQQNADPGLQVGTVWQLSKVLSLTTLHREYAALMALPHYDFLEAIMRAQVSKPTELDGKEVRQAMEMYNVNEPQARAILNAFAVQGFSLVQGPPGTGKTSTICGLVHAFLSRRPRPVTAVTIGRTAGPADKEPAKKVLLCAPSNAAIDEIAHRLKEGVSGAGRRSICPQVVRVGNSNSMNVSVRDISLESLIEQKLNAYPGLNNSSKTSGGEIARLRTELESVKSIRQQKMEEITNIHDNSARTLALEEEIKKLNKQRVMLSHQIDKAKDKQKSDSRTLDATRRKFRAEVLREADVICSTLSGSAYEYLEELDFDLIIIDEAAQSIELSSLIPLKYRCSRCVMVGDPQQLPPTVKSQEACKFGYDQSLFVRLHKQNSNVAHLLSIQYRMHPDISRLPSQLFYNKRLQDGPDMAVKTRRPWHSHPKFGTYRFFNVGEGREEAGHGGGHSLVNRSEAQVAVALYNRLRQEFKAFDFDFKVGIISMYRGQIWELRRVFEQRFGSDITGTIDFNTVDGFQGQEKDVIILSCVRAGPGVTSVGFLRDIRRMNVALTRAKSSLFVLGHASTLERSDDVWRDIVVDARTRSCLADTDTAYFTAPITAIKPLSSAIKKRSEPQAEPVIPSDLVTPHAYKSVVSAKASKEALASADASPLAVVATSNDATVPRKRPASDDDDATPSTSRPLPEAQVTKPKVKPPAKRPKQAPNLFIPKNKQRIT</sequence>
<feature type="compositionally biased region" description="Basic and acidic residues" evidence="7">
    <location>
        <begin position="914"/>
        <end position="925"/>
    </location>
</feature>
<dbReference type="Gene3D" id="3.40.50.300">
    <property type="entry name" value="P-loop containing nucleotide triphosphate hydrolases"/>
    <property type="match status" value="2"/>
</dbReference>
<dbReference type="PANTHER" id="PTHR10887">
    <property type="entry name" value="DNA2/NAM7 HELICASE FAMILY"/>
    <property type="match status" value="1"/>
</dbReference>
<dbReference type="EMBL" id="KB445793">
    <property type="protein sequence ID" value="EMD39966.1"/>
    <property type="molecule type" value="Genomic_DNA"/>
</dbReference>
<organism evidence="12 13">
    <name type="scientific">Ceriporiopsis subvermispora (strain B)</name>
    <name type="common">White-rot fungus</name>
    <name type="synonym">Gelatoporia subvermispora</name>
    <dbReference type="NCBI Taxonomy" id="914234"/>
    <lineage>
        <taxon>Eukaryota</taxon>
        <taxon>Fungi</taxon>
        <taxon>Dikarya</taxon>
        <taxon>Basidiomycota</taxon>
        <taxon>Agaricomycotina</taxon>
        <taxon>Agaricomycetes</taxon>
        <taxon>Polyporales</taxon>
        <taxon>Gelatoporiaceae</taxon>
        <taxon>Gelatoporia</taxon>
    </lineage>
</organism>
<dbReference type="InterPro" id="IPR041677">
    <property type="entry name" value="DNA2/NAM7_AAA_11"/>
</dbReference>
<dbReference type="GO" id="GO:0006369">
    <property type="term" value="P:termination of RNA polymerase II transcription"/>
    <property type="evidence" value="ECO:0007669"/>
    <property type="project" value="TreeGrafter"/>
</dbReference>
<keyword evidence="5" id="KW-0067">ATP-binding</keyword>
<dbReference type="InterPro" id="IPR027417">
    <property type="entry name" value="P-loop_NTPase"/>
</dbReference>
<dbReference type="InterPro" id="IPR045055">
    <property type="entry name" value="DNA2/NAM7-like"/>
</dbReference>
<evidence type="ECO:0000256" key="1">
    <source>
        <dbReference type="ARBA" id="ARBA00007913"/>
    </source>
</evidence>
<proteinExistence type="inferred from homology"/>
<dbReference type="Pfam" id="PF23576">
    <property type="entry name" value="SEN1_barrel"/>
    <property type="match status" value="1"/>
</dbReference>
<evidence type="ECO:0000256" key="3">
    <source>
        <dbReference type="ARBA" id="ARBA00022801"/>
    </source>
</evidence>
<evidence type="ECO:0000256" key="7">
    <source>
        <dbReference type="SAM" id="MobiDB-lite"/>
    </source>
</evidence>
<dbReference type="GO" id="GO:0001147">
    <property type="term" value="F:transcription termination site sequence-specific DNA binding"/>
    <property type="evidence" value="ECO:0007669"/>
    <property type="project" value="TreeGrafter"/>
</dbReference>
<dbReference type="GO" id="GO:0005524">
    <property type="term" value="F:ATP binding"/>
    <property type="evidence" value="ECO:0007669"/>
    <property type="project" value="UniProtKB-KW"/>
</dbReference>
<dbReference type="InterPro" id="IPR024481">
    <property type="entry name" value="Helicase_Sen1_N"/>
</dbReference>
<feature type="domain" description="DNA2/NAM7 helicase-like C-terminal" evidence="10">
    <location>
        <begin position="1574"/>
        <end position="1773"/>
    </location>
</feature>
<feature type="compositionally biased region" description="Basic residues" evidence="7">
    <location>
        <begin position="1900"/>
        <end position="1910"/>
    </location>
</feature>
<evidence type="ECO:0000256" key="5">
    <source>
        <dbReference type="ARBA" id="ARBA00022840"/>
    </source>
</evidence>
<feature type="domain" description="DNA2/NAM7 helicase helicase" evidence="9">
    <location>
        <begin position="1280"/>
        <end position="1567"/>
    </location>
</feature>
<dbReference type="GO" id="GO:0004386">
    <property type="term" value="F:helicase activity"/>
    <property type="evidence" value="ECO:0007669"/>
    <property type="project" value="UniProtKB-KW"/>
</dbReference>
<dbReference type="GO" id="GO:0005694">
    <property type="term" value="C:chromosome"/>
    <property type="evidence" value="ECO:0007669"/>
    <property type="project" value="UniProtKB-ARBA"/>
</dbReference>
<dbReference type="InterPro" id="IPR056474">
    <property type="entry name" value="SEN1_barrel"/>
</dbReference>
<feature type="region of interest" description="Disordered" evidence="7">
    <location>
        <begin position="1865"/>
        <end position="1925"/>
    </location>
</feature>
<name>M2RMA6_CERS8</name>
<evidence type="ECO:0000256" key="4">
    <source>
        <dbReference type="ARBA" id="ARBA00022806"/>
    </source>
</evidence>
<feature type="region of interest" description="Disordered" evidence="7">
    <location>
        <begin position="846"/>
        <end position="872"/>
    </location>
</feature>
<dbReference type="InterPro" id="IPR047187">
    <property type="entry name" value="SF1_C_Upf1"/>
</dbReference>
<feature type="domain" description="Helicase SEN1 beta-barrel" evidence="11">
    <location>
        <begin position="1139"/>
        <end position="1230"/>
    </location>
</feature>
<comment type="similarity">
    <text evidence="1">Belongs to the DNA2/NAM7 helicase family.</text>
</comment>
<dbReference type="Pfam" id="PF13087">
    <property type="entry name" value="AAA_12"/>
    <property type="match status" value="1"/>
</dbReference>
<evidence type="ECO:0000259" key="8">
    <source>
        <dbReference type="Pfam" id="PF12726"/>
    </source>
</evidence>
<dbReference type="OrthoDB" id="6513042at2759"/>
<evidence type="ECO:0000313" key="12">
    <source>
        <dbReference type="EMBL" id="EMD39966.1"/>
    </source>
</evidence>
<evidence type="ECO:0000313" key="13">
    <source>
        <dbReference type="Proteomes" id="UP000016930"/>
    </source>
</evidence>
<accession>M2RMA6</accession>
<dbReference type="CDD" id="cd18808">
    <property type="entry name" value="SF1_C_Upf1"/>
    <property type="match status" value="1"/>
</dbReference>
<evidence type="ECO:0000256" key="6">
    <source>
        <dbReference type="SAM" id="Coils"/>
    </source>
</evidence>
<dbReference type="GO" id="GO:0016604">
    <property type="term" value="C:nuclear body"/>
    <property type="evidence" value="ECO:0007669"/>
    <property type="project" value="TreeGrafter"/>
</dbReference>
<evidence type="ECO:0008006" key="14">
    <source>
        <dbReference type="Google" id="ProtNLM"/>
    </source>
</evidence>
<dbReference type="HOGENOM" id="CLU_000459_1_1_1"/>
<evidence type="ECO:0000259" key="11">
    <source>
        <dbReference type="Pfam" id="PF23576"/>
    </source>
</evidence>
<dbReference type="STRING" id="914234.M2RMA6"/>
<dbReference type="Pfam" id="PF13086">
    <property type="entry name" value="AAA_11"/>
    <property type="match status" value="1"/>
</dbReference>
<feature type="domain" description="Helicase Sen1 N-terminal" evidence="8">
    <location>
        <begin position="89"/>
        <end position="826"/>
    </location>
</feature>
<evidence type="ECO:0000256" key="2">
    <source>
        <dbReference type="ARBA" id="ARBA00022741"/>
    </source>
</evidence>
<feature type="coiled-coil region" evidence="6">
    <location>
        <begin position="1423"/>
        <end position="1481"/>
    </location>
</feature>
<gene>
    <name evidence="12" type="ORF">CERSUDRAFT_150792</name>
</gene>
<feature type="compositionally biased region" description="Polar residues" evidence="7">
    <location>
        <begin position="994"/>
        <end position="1003"/>
    </location>
</feature>
<dbReference type="PANTHER" id="PTHR10887:SF495">
    <property type="entry name" value="HELICASE SENATAXIN ISOFORM X1-RELATED"/>
    <property type="match status" value="1"/>
</dbReference>
<keyword evidence="13" id="KW-1185">Reference proteome</keyword>
<dbReference type="SUPFAM" id="SSF52540">
    <property type="entry name" value="P-loop containing nucleoside triphosphate hydrolases"/>
    <property type="match status" value="1"/>
</dbReference>